<dbReference type="Pfam" id="PF17836">
    <property type="entry name" value="PglD_N"/>
    <property type="match status" value="1"/>
</dbReference>
<reference evidence="4 5" key="1">
    <citation type="submission" date="2021-06" db="EMBL/GenBank/DDBJ databases">
        <title>Genome-based taxonomic framework of Microbacterium strains isolated from marine environment, the description of four new species and reclassification of four preexisting species.</title>
        <authorList>
            <person name="Lee S.D."/>
            <person name="Kim S.-M."/>
            <person name="Byeon Y.-S."/>
            <person name="Yang H.L."/>
            <person name="Kim I.S."/>
        </authorList>
    </citation>
    <scope>NUCLEOTIDE SEQUENCE [LARGE SCALE GENOMIC DNA]</scope>
    <source>
        <strain evidence="4 5">SSW1-51</strain>
    </source>
</reference>
<evidence type="ECO:0000313" key="5">
    <source>
        <dbReference type="Proteomes" id="UP000831467"/>
    </source>
</evidence>
<keyword evidence="2" id="KW-0677">Repeat</keyword>
<dbReference type="InterPro" id="IPR041561">
    <property type="entry name" value="PglD_N"/>
</dbReference>
<dbReference type="Gene3D" id="2.160.10.10">
    <property type="entry name" value="Hexapeptide repeat proteins"/>
    <property type="match status" value="1"/>
</dbReference>
<dbReference type="InterPro" id="IPR050179">
    <property type="entry name" value="Trans_hexapeptide_repeat"/>
</dbReference>
<sequence>MTGVVVIGAGGFGREILDVLRDQGRVIHGVVDDALTAANAQRLQSQGVRYLGSTERFLRDHEPAGVEYLIGIGDGAVRQRIDHRLTRAGHVAGRVSHSAASWGFGVDLGPGAVVCAGVRLTTNISTGRHVHLNVNATIGHDVRLDDYVSVNPGAAVSGSVAIGERTLVGANAFILQGIRIGEDSIVGASASVLRKVASRTTVVGNPARVLARREAP</sequence>
<name>A0ABY4II83_9MICO</name>
<dbReference type="PANTHER" id="PTHR43300">
    <property type="entry name" value="ACETYLTRANSFERASE"/>
    <property type="match status" value="1"/>
</dbReference>
<protein>
    <submittedName>
        <fullName evidence="4">NeuD/PglB/VioB family sugar acetyltransferase</fullName>
    </submittedName>
</protein>
<accession>A0ABY4II83</accession>
<keyword evidence="1" id="KW-0808">Transferase</keyword>
<dbReference type="Proteomes" id="UP000831467">
    <property type="component" value="Chromosome"/>
</dbReference>
<dbReference type="SUPFAM" id="SSF51161">
    <property type="entry name" value="Trimeric LpxA-like enzymes"/>
    <property type="match status" value="1"/>
</dbReference>
<gene>
    <name evidence="4" type="ORF">KV394_09255</name>
</gene>
<dbReference type="PANTHER" id="PTHR43300:SF7">
    <property type="entry name" value="UDP-N-ACETYLBACILLOSAMINE N-ACETYLTRANSFERASE"/>
    <property type="match status" value="1"/>
</dbReference>
<evidence type="ECO:0000256" key="1">
    <source>
        <dbReference type="ARBA" id="ARBA00022679"/>
    </source>
</evidence>
<keyword evidence="5" id="KW-1185">Reference proteome</keyword>
<dbReference type="Pfam" id="PF14602">
    <property type="entry name" value="Hexapep_2"/>
    <property type="match status" value="2"/>
</dbReference>
<evidence type="ECO:0000259" key="3">
    <source>
        <dbReference type="Pfam" id="PF17836"/>
    </source>
</evidence>
<feature type="domain" description="PglD N-terminal" evidence="3">
    <location>
        <begin position="4"/>
        <end position="84"/>
    </location>
</feature>
<dbReference type="CDD" id="cd03360">
    <property type="entry name" value="LbH_AT_putative"/>
    <property type="match status" value="1"/>
</dbReference>
<dbReference type="PROSITE" id="PS00101">
    <property type="entry name" value="HEXAPEP_TRANSFERASES"/>
    <property type="match status" value="1"/>
</dbReference>
<dbReference type="NCBIfam" id="TIGR03570">
    <property type="entry name" value="NeuD_NnaD"/>
    <property type="match status" value="1"/>
</dbReference>
<evidence type="ECO:0000313" key="4">
    <source>
        <dbReference type="EMBL" id="UPL11288.1"/>
    </source>
</evidence>
<dbReference type="RefSeq" id="WP_247638414.1">
    <property type="nucleotide sequence ID" value="NZ_CP078076.1"/>
</dbReference>
<dbReference type="InterPro" id="IPR011004">
    <property type="entry name" value="Trimer_LpxA-like_sf"/>
</dbReference>
<dbReference type="EMBL" id="CP078076">
    <property type="protein sequence ID" value="UPL11288.1"/>
    <property type="molecule type" value="Genomic_DNA"/>
</dbReference>
<evidence type="ECO:0000256" key="2">
    <source>
        <dbReference type="ARBA" id="ARBA00022737"/>
    </source>
</evidence>
<dbReference type="InterPro" id="IPR018357">
    <property type="entry name" value="Hexapep_transf_CS"/>
</dbReference>
<dbReference type="InterPro" id="IPR020019">
    <property type="entry name" value="AcTrfase_PglD-like"/>
</dbReference>
<dbReference type="InterPro" id="IPR001451">
    <property type="entry name" value="Hexapep"/>
</dbReference>
<proteinExistence type="predicted"/>
<organism evidence="4 5">
    <name type="scientific">Microbacterium sufflavum</name>
    <dbReference type="NCBI Taxonomy" id="2851649"/>
    <lineage>
        <taxon>Bacteria</taxon>
        <taxon>Bacillati</taxon>
        <taxon>Actinomycetota</taxon>
        <taxon>Actinomycetes</taxon>
        <taxon>Micrococcales</taxon>
        <taxon>Microbacteriaceae</taxon>
        <taxon>Microbacterium</taxon>
    </lineage>
</organism>
<dbReference type="Gene3D" id="3.40.50.20">
    <property type="match status" value="1"/>
</dbReference>